<evidence type="ECO:0000313" key="3">
    <source>
        <dbReference type="Proteomes" id="UP000831782"/>
    </source>
</evidence>
<reference evidence="2 3" key="1">
    <citation type="submission" date="2022-04" db="EMBL/GenBank/DDBJ databases">
        <title>Gracilibacillus sp. isolated from saltern.</title>
        <authorList>
            <person name="Won M."/>
            <person name="Lee C.-M."/>
            <person name="Woen H.-Y."/>
            <person name="Kwon S.-W."/>
        </authorList>
    </citation>
    <scope>NUCLEOTIDE SEQUENCE [LARGE SCALE GENOMIC DNA]</scope>
    <source>
        <strain evidence="2 3">SSWR10-1</strain>
    </source>
</reference>
<dbReference type="EMBL" id="CP095072">
    <property type="protein sequence ID" value="UOQ48990.1"/>
    <property type="molecule type" value="Genomic_DNA"/>
</dbReference>
<protein>
    <recommendedName>
        <fullName evidence="1">Bacterial Ig-like domain-containing protein</fullName>
    </recommendedName>
</protein>
<dbReference type="Proteomes" id="UP000831782">
    <property type="component" value="Chromosome"/>
</dbReference>
<dbReference type="RefSeq" id="WP_244720358.1">
    <property type="nucleotide sequence ID" value="NZ_CP095072.1"/>
</dbReference>
<evidence type="ECO:0000313" key="2">
    <source>
        <dbReference type="EMBL" id="UOQ48990.1"/>
    </source>
</evidence>
<evidence type="ECO:0000259" key="1">
    <source>
        <dbReference type="Pfam" id="PF20251"/>
    </source>
</evidence>
<feature type="domain" description="Bacterial Ig-like" evidence="1">
    <location>
        <begin position="4"/>
        <end position="109"/>
    </location>
</feature>
<gene>
    <name evidence="2" type="ORF">MUN88_02300</name>
</gene>
<dbReference type="InterPro" id="IPR046878">
    <property type="entry name" value="Big_14"/>
</dbReference>
<name>A0ABY4EXI2_9BACI</name>
<organism evidence="2 3">
    <name type="scientific">Gracilibacillus caseinilyticus</name>
    <dbReference type="NCBI Taxonomy" id="2932256"/>
    <lineage>
        <taxon>Bacteria</taxon>
        <taxon>Bacillati</taxon>
        <taxon>Bacillota</taxon>
        <taxon>Bacilli</taxon>
        <taxon>Bacillales</taxon>
        <taxon>Bacillaceae</taxon>
        <taxon>Gracilibacillus</taxon>
    </lineage>
</organism>
<dbReference type="Pfam" id="PF20251">
    <property type="entry name" value="Big_14"/>
    <property type="match status" value="1"/>
</dbReference>
<proteinExistence type="predicted"/>
<accession>A0ABY4EXI2</accession>
<keyword evidence="3" id="KW-1185">Reference proteome</keyword>
<sequence length="112" mass="13015">MKKNNDVEMTVTQNKYTSNLKDISLEIINKSDSSITFDFPYQLETYVNGSWYKIPFKNNKGWIMIGIVLKPNESYTQNISVKQLDFELSPGEYRIVKSFSEELIVSAEFLVE</sequence>